<dbReference type="AlphaFoldDB" id="A0A383BGG9"/>
<protein>
    <submittedName>
        <fullName evidence="1">Uncharacterized protein</fullName>
    </submittedName>
</protein>
<proteinExistence type="predicted"/>
<organism evidence="1">
    <name type="scientific">marine metagenome</name>
    <dbReference type="NCBI Taxonomy" id="408172"/>
    <lineage>
        <taxon>unclassified sequences</taxon>
        <taxon>metagenomes</taxon>
        <taxon>ecological metagenomes</taxon>
    </lineage>
</organism>
<name>A0A383BGG9_9ZZZZ</name>
<reference evidence="1" key="1">
    <citation type="submission" date="2018-05" db="EMBL/GenBank/DDBJ databases">
        <authorList>
            <person name="Lanie J.A."/>
            <person name="Ng W.-L."/>
            <person name="Kazmierczak K.M."/>
            <person name="Andrzejewski T.M."/>
            <person name="Davidsen T.M."/>
            <person name="Wayne K.J."/>
            <person name="Tettelin H."/>
            <person name="Glass J.I."/>
            <person name="Rusch D."/>
            <person name="Podicherti R."/>
            <person name="Tsui H.-C.T."/>
            <person name="Winkler M.E."/>
        </authorList>
    </citation>
    <scope>NUCLEOTIDE SEQUENCE</scope>
</reference>
<dbReference type="EMBL" id="UINC01200195">
    <property type="protein sequence ID" value="SVE18969.1"/>
    <property type="molecule type" value="Genomic_DNA"/>
</dbReference>
<gene>
    <name evidence="1" type="ORF">METZ01_LOCUS471823</name>
</gene>
<sequence length="32" mass="3633">MQKPLTSLIQKEHQKKLLLTLVGVHEDFGGED</sequence>
<evidence type="ECO:0000313" key="1">
    <source>
        <dbReference type="EMBL" id="SVE18969.1"/>
    </source>
</evidence>
<accession>A0A383BGG9</accession>